<proteinExistence type="predicted"/>
<dbReference type="EMBL" id="UINC01207016">
    <property type="protein sequence ID" value="SVE28921.1"/>
    <property type="molecule type" value="Genomic_DNA"/>
</dbReference>
<reference evidence="1" key="1">
    <citation type="submission" date="2018-05" db="EMBL/GenBank/DDBJ databases">
        <authorList>
            <person name="Lanie J.A."/>
            <person name="Ng W.-L."/>
            <person name="Kazmierczak K.M."/>
            <person name="Andrzejewski T.M."/>
            <person name="Davidsen T.M."/>
            <person name="Wayne K.J."/>
            <person name="Tettelin H."/>
            <person name="Glass J.I."/>
            <person name="Rusch D."/>
            <person name="Podicherti R."/>
            <person name="Tsui H.-C.T."/>
            <person name="Winkler M.E."/>
        </authorList>
    </citation>
    <scope>NUCLEOTIDE SEQUENCE</scope>
</reference>
<organism evidence="1">
    <name type="scientific">marine metagenome</name>
    <dbReference type="NCBI Taxonomy" id="408172"/>
    <lineage>
        <taxon>unclassified sequences</taxon>
        <taxon>metagenomes</taxon>
        <taxon>ecological metagenomes</taxon>
    </lineage>
</organism>
<gene>
    <name evidence="1" type="ORF">METZ01_LOCUS481775</name>
</gene>
<accession>A0A383C9S6</accession>
<name>A0A383C9S6_9ZZZZ</name>
<dbReference type="AlphaFoldDB" id="A0A383C9S6"/>
<sequence>MATRFDGFRTEFLDFQKGIRVGHLEPHQRITQILKLSLQALYREDFVIDRWGRGVYWQWICFLPRANRTAKPLSADVNFGCPKFFI</sequence>
<protein>
    <submittedName>
        <fullName evidence="1">Uncharacterized protein</fullName>
    </submittedName>
</protein>
<feature type="non-terminal residue" evidence="1">
    <location>
        <position position="86"/>
    </location>
</feature>
<evidence type="ECO:0000313" key="1">
    <source>
        <dbReference type="EMBL" id="SVE28921.1"/>
    </source>
</evidence>